<keyword evidence="4 8" id="KW-0812">Transmembrane</keyword>
<dbReference type="AlphaFoldDB" id="A0A1T1HEZ6"/>
<evidence type="ECO:0000256" key="4">
    <source>
        <dbReference type="ARBA" id="ARBA00022692"/>
    </source>
</evidence>
<comment type="similarity">
    <text evidence="8">Belongs to the FtsL family.</text>
</comment>
<dbReference type="EMBL" id="MTSD02000001">
    <property type="protein sequence ID" value="OOV88431.1"/>
    <property type="molecule type" value="Genomic_DNA"/>
</dbReference>
<evidence type="ECO:0000256" key="3">
    <source>
        <dbReference type="ARBA" id="ARBA00022618"/>
    </source>
</evidence>
<dbReference type="HAMAP" id="MF_00910">
    <property type="entry name" value="FtsL"/>
    <property type="match status" value="1"/>
</dbReference>
<dbReference type="InterPro" id="IPR011922">
    <property type="entry name" value="Cell_div_FtsL"/>
</dbReference>
<name>A0A1T1HEZ6_OCELI</name>
<evidence type="ECO:0000256" key="1">
    <source>
        <dbReference type="ARBA" id="ARBA00004401"/>
    </source>
</evidence>
<evidence type="ECO:0000256" key="5">
    <source>
        <dbReference type="ARBA" id="ARBA00022989"/>
    </source>
</evidence>
<evidence type="ECO:0000313" key="11">
    <source>
        <dbReference type="EMBL" id="OOV88431.1"/>
    </source>
</evidence>
<dbReference type="GO" id="GO:0005886">
    <property type="term" value="C:plasma membrane"/>
    <property type="evidence" value="ECO:0007669"/>
    <property type="project" value="UniProtKB-SubCell"/>
</dbReference>
<comment type="caution">
    <text evidence="11">The sequence shown here is derived from an EMBL/GenBank/DDBJ whole genome shotgun (WGS) entry which is preliminary data.</text>
</comment>
<dbReference type="GO" id="GO:0043093">
    <property type="term" value="P:FtsZ-dependent cytokinesis"/>
    <property type="evidence" value="ECO:0007669"/>
    <property type="project" value="UniProtKB-UniRule"/>
</dbReference>
<dbReference type="STRING" id="966.BTA35_0202675"/>
<feature type="compositionally biased region" description="Basic and acidic residues" evidence="10">
    <location>
        <begin position="7"/>
        <end position="21"/>
    </location>
</feature>
<dbReference type="PANTHER" id="PTHR37479:SF1">
    <property type="entry name" value="CELL DIVISION PROTEIN FTSL"/>
    <property type="match status" value="1"/>
</dbReference>
<dbReference type="Pfam" id="PF04999">
    <property type="entry name" value="FtsL"/>
    <property type="match status" value="1"/>
</dbReference>
<keyword evidence="12" id="KW-1185">Reference proteome</keyword>
<evidence type="ECO:0000256" key="7">
    <source>
        <dbReference type="ARBA" id="ARBA00023306"/>
    </source>
</evidence>
<comment type="subcellular location">
    <subcellularLocation>
        <location evidence="8">Cell inner membrane</location>
        <topology evidence="8">Single-pass type II membrane protein</topology>
    </subcellularLocation>
    <subcellularLocation>
        <location evidence="1">Cell membrane</location>
        <topology evidence="1">Single-pass type II membrane protein</topology>
    </subcellularLocation>
    <text evidence="8">Localizes to the division septum where it forms a ring structure.</text>
</comment>
<keyword evidence="5 8" id="KW-1133">Transmembrane helix</keyword>
<accession>A0A1T1HEZ6</accession>
<organism evidence="11 12">
    <name type="scientific">Oceanospirillum linum</name>
    <dbReference type="NCBI Taxonomy" id="966"/>
    <lineage>
        <taxon>Bacteria</taxon>
        <taxon>Pseudomonadati</taxon>
        <taxon>Pseudomonadota</taxon>
        <taxon>Gammaproteobacteria</taxon>
        <taxon>Oceanospirillales</taxon>
        <taxon>Oceanospirillaceae</taxon>
        <taxon>Oceanospirillum</taxon>
    </lineage>
</organism>
<keyword evidence="2 8" id="KW-1003">Cell membrane</keyword>
<proteinExistence type="inferred from homology"/>
<dbReference type="GO" id="GO:0032153">
    <property type="term" value="C:cell division site"/>
    <property type="evidence" value="ECO:0007669"/>
    <property type="project" value="UniProtKB-UniRule"/>
</dbReference>
<evidence type="ECO:0000256" key="8">
    <source>
        <dbReference type="HAMAP-Rule" id="MF_00910"/>
    </source>
</evidence>
<keyword evidence="3 8" id="KW-0132">Cell division</keyword>
<keyword evidence="8" id="KW-0997">Cell inner membrane</keyword>
<sequence length="166" mass="18392">MSSEPVTSRKDVSGKGATRRAEPRQPLFLQVRSELLALLPETLSYSARLFIGFSLLTLISSLLVVYAAYENRLAYAALQNLEKRQRHYDVEWGQLLLERSTLASPSRIESIARKSLQMRQIQPESIQVLNASQIRAEQSRSVTTGSLASKAVTSPLATDSSVKADN</sequence>
<dbReference type="RefSeq" id="WP_077242867.1">
    <property type="nucleotide sequence ID" value="NZ_FXTS01000001.1"/>
</dbReference>
<evidence type="ECO:0000256" key="10">
    <source>
        <dbReference type="SAM" id="MobiDB-lite"/>
    </source>
</evidence>
<comment type="subunit">
    <text evidence="8">Part of a complex composed of FtsB, FtsL and FtsQ.</text>
</comment>
<evidence type="ECO:0000256" key="6">
    <source>
        <dbReference type="ARBA" id="ARBA00023136"/>
    </source>
</evidence>
<evidence type="ECO:0000256" key="9">
    <source>
        <dbReference type="NCBIfam" id="TIGR02209"/>
    </source>
</evidence>
<dbReference type="Proteomes" id="UP000190064">
    <property type="component" value="Unassembled WGS sequence"/>
</dbReference>
<feature type="transmembrane region" description="Helical" evidence="8">
    <location>
        <begin position="49"/>
        <end position="69"/>
    </location>
</feature>
<evidence type="ECO:0000313" key="12">
    <source>
        <dbReference type="Proteomes" id="UP000190064"/>
    </source>
</evidence>
<keyword evidence="7 8" id="KW-0131">Cell cycle</keyword>
<comment type="function">
    <text evidence="8">Essential cell division protein. May link together the upstream cell division proteins, which are predominantly cytoplasmic, with the downstream cell division proteins, which are predominantly periplasmic.</text>
</comment>
<feature type="region of interest" description="Disordered" evidence="10">
    <location>
        <begin position="1"/>
        <end position="21"/>
    </location>
</feature>
<dbReference type="PANTHER" id="PTHR37479">
    <property type="entry name" value="CELL DIVISION PROTEIN FTSL"/>
    <property type="match status" value="1"/>
</dbReference>
<dbReference type="NCBIfam" id="TIGR02209">
    <property type="entry name" value="ftsL_broad"/>
    <property type="match status" value="1"/>
</dbReference>
<evidence type="ECO:0000256" key="2">
    <source>
        <dbReference type="ARBA" id="ARBA00022475"/>
    </source>
</evidence>
<protein>
    <recommendedName>
        <fullName evidence="8 9">Cell division protein FtsL</fullName>
    </recommendedName>
</protein>
<keyword evidence="6 8" id="KW-0472">Membrane</keyword>
<reference evidence="11" key="1">
    <citation type="submission" date="2017-02" db="EMBL/GenBank/DDBJ databases">
        <title>Draft Genome Sequence of the Salt Water Bacterium Oceanospirillum linum ATCC 11336.</title>
        <authorList>
            <person name="Trachtenberg A.M."/>
            <person name="Carney J.G."/>
            <person name="Linnane J.D."/>
            <person name="Rheaume B.A."/>
            <person name="Pitts N.L."/>
            <person name="Mykles D.L."/>
            <person name="Maclea K.S."/>
        </authorList>
    </citation>
    <scope>NUCLEOTIDE SEQUENCE [LARGE SCALE GENOMIC DNA]</scope>
    <source>
        <strain evidence="11">ATCC 11336</strain>
    </source>
</reference>
<gene>
    <name evidence="8" type="primary">ftsL</name>
    <name evidence="11" type="ORF">BTA35_0202675</name>
</gene>